<proteinExistence type="predicted"/>
<organism evidence="1 2">
    <name type="scientific">Candidatus Brocadia sinica JPN1</name>
    <dbReference type="NCBI Taxonomy" id="1197129"/>
    <lineage>
        <taxon>Bacteria</taxon>
        <taxon>Pseudomonadati</taxon>
        <taxon>Planctomycetota</taxon>
        <taxon>Candidatus Brocadiia</taxon>
        <taxon>Candidatus Brocadiales</taxon>
        <taxon>Candidatus Brocadiaceae</taxon>
        <taxon>Candidatus Brocadia</taxon>
    </lineage>
</organism>
<sequence length="61" mass="6925">MPRMFLKLEELAKVIRILIFKDIQTILEKARSKSFKAVNTARLFLKGFPKNSAESTGKASI</sequence>
<reference evidence="2" key="1">
    <citation type="journal article" date="2015" name="Genome Announc.">
        <title>Draft Genome Sequence of an Anaerobic Ammonium-Oxidizing Bacterium, "Candidatus Brocadia sinica".</title>
        <authorList>
            <person name="Oshiki M."/>
            <person name="Shinyako-Hata K."/>
            <person name="Satoh H."/>
            <person name="Okabe S."/>
        </authorList>
    </citation>
    <scope>NUCLEOTIDE SEQUENCE [LARGE SCALE GENOMIC DNA]</scope>
    <source>
        <strain evidence="2">JPN1</strain>
    </source>
</reference>
<dbReference type="Proteomes" id="UP000032309">
    <property type="component" value="Unassembled WGS sequence"/>
</dbReference>
<dbReference type="EMBL" id="BAFN01000001">
    <property type="protein sequence ID" value="GAN32820.1"/>
    <property type="molecule type" value="Genomic_DNA"/>
</dbReference>
<name>A0ABQ0JVU1_9BACT</name>
<protein>
    <submittedName>
        <fullName evidence="1">Uncharacterized protein</fullName>
    </submittedName>
</protein>
<evidence type="ECO:0000313" key="2">
    <source>
        <dbReference type="Proteomes" id="UP000032309"/>
    </source>
</evidence>
<comment type="caution">
    <text evidence="1">The sequence shown here is derived from an EMBL/GenBank/DDBJ whole genome shotgun (WGS) entry which is preliminary data.</text>
</comment>
<keyword evidence="2" id="KW-1185">Reference proteome</keyword>
<gene>
    <name evidence="1" type="ORF">BROSI_A1335</name>
</gene>
<accession>A0ABQ0JVU1</accession>
<evidence type="ECO:0000313" key="1">
    <source>
        <dbReference type="EMBL" id="GAN32820.1"/>
    </source>
</evidence>